<dbReference type="RefSeq" id="WP_100772673.1">
    <property type="nucleotide sequence ID" value="NZ_PIQN01000022.1"/>
</dbReference>
<evidence type="ECO:0000313" key="1">
    <source>
        <dbReference type="EMBL" id="PKA40430.1"/>
    </source>
</evidence>
<reference evidence="1 2" key="1">
    <citation type="submission" date="2017-11" db="EMBL/GenBank/DDBJ databases">
        <authorList>
            <person name="Han C.G."/>
        </authorList>
    </citation>
    <scope>NUCLEOTIDE SEQUENCE [LARGE SCALE GENOMIC DNA]</scope>
    <source>
        <strain evidence="1 2">HCNT1</strain>
    </source>
</reference>
<gene>
    <name evidence="1" type="ORF">CWR43_28020</name>
</gene>
<dbReference type="AlphaFoldDB" id="A0A2N0D2S5"/>
<comment type="caution">
    <text evidence="1">The sequence shown here is derived from an EMBL/GenBank/DDBJ whole genome shotgun (WGS) entry which is preliminary data.</text>
</comment>
<dbReference type="EMBL" id="PIQN01000022">
    <property type="protein sequence ID" value="PKA40430.1"/>
    <property type="molecule type" value="Genomic_DNA"/>
</dbReference>
<reference evidence="1 2" key="2">
    <citation type="submission" date="2017-12" db="EMBL/GenBank/DDBJ databases">
        <title>Genome sequence of Rhizobium sullae HCNT1 isolated from Sulla coronaria nodules and featuring peculiar denitrification phenotypes.</title>
        <authorList>
            <person name="De Diego-Diaz B."/>
            <person name="Treu L."/>
            <person name="Campanaro S."/>
            <person name="Da Silva Duarte V."/>
            <person name="Basaglia M."/>
            <person name="Favaro L."/>
            <person name="Casella S."/>
            <person name="Squartini A."/>
        </authorList>
    </citation>
    <scope>NUCLEOTIDE SEQUENCE [LARGE SCALE GENOMIC DNA]</scope>
    <source>
        <strain evidence="1 2">HCNT1</strain>
    </source>
</reference>
<accession>A0A2N0D2S5</accession>
<protein>
    <submittedName>
        <fullName evidence="1">Uncharacterized protein</fullName>
    </submittedName>
</protein>
<proteinExistence type="predicted"/>
<name>A0A2N0D2S5_RHISU</name>
<sequence>MATIKEGTILAFSGGSYSDKWTTGPFDVLRDFDQAEVVAAYAASYAGKRDEWGEEVEGDQAGFISFLTLGGYIRDVARSYNWYTGDDYDFDPVIA</sequence>
<evidence type="ECO:0000313" key="2">
    <source>
        <dbReference type="Proteomes" id="UP000232164"/>
    </source>
</evidence>
<organism evidence="1 2">
    <name type="scientific">Rhizobium sullae</name>
    <name type="common">Rhizobium hedysari</name>
    <dbReference type="NCBI Taxonomy" id="50338"/>
    <lineage>
        <taxon>Bacteria</taxon>
        <taxon>Pseudomonadati</taxon>
        <taxon>Pseudomonadota</taxon>
        <taxon>Alphaproteobacteria</taxon>
        <taxon>Hyphomicrobiales</taxon>
        <taxon>Rhizobiaceae</taxon>
        <taxon>Rhizobium/Agrobacterium group</taxon>
        <taxon>Rhizobium</taxon>
    </lineage>
</organism>
<dbReference type="Proteomes" id="UP000232164">
    <property type="component" value="Unassembled WGS sequence"/>
</dbReference>